<sequence>MIQGRLMEEGLNLDGKWLRNKQNPDDVESNDRSQCRIGPIQLSKTANKVVFSIDSAIQVDSHSFKLLKSDVISGLPTASLPIPQGIYAKLANFPSIHGLCKHFTIPFLDNCFLCTTIVACNSRKFKTFSRWSSINNITSNGFYA</sequence>
<dbReference type="AlphaFoldDB" id="A0A4Y7KLX2"/>
<dbReference type="EMBL" id="CM010722">
    <property type="protein sequence ID" value="RZC72875.1"/>
    <property type="molecule type" value="Genomic_DNA"/>
</dbReference>
<gene>
    <name evidence="1" type="ORF">C5167_048349</name>
</gene>
<evidence type="ECO:0000313" key="2">
    <source>
        <dbReference type="Proteomes" id="UP000316621"/>
    </source>
</evidence>
<dbReference type="STRING" id="3469.A0A4Y7KLX2"/>
<name>A0A4Y7KLX2_PAPSO</name>
<dbReference type="Gramene" id="RZC72875">
    <property type="protein sequence ID" value="RZC72875"/>
    <property type="gene ID" value="C5167_048349"/>
</dbReference>
<organism evidence="1 2">
    <name type="scientific">Papaver somniferum</name>
    <name type="common">Opium poppy</name>
    <dbReference type="NCBI Taxonomy" id="3469"/>
    <lineage>
        <taxon>Eukaryota</taxon>
        <taxon>Viridiplantae</taxon>
        <taxon>Streptophyta</taxon>
        <taxon>Embryophyta</taxon>
        <taxon>Tracheophyta</taxon>
        <taxon>Spermatophyta</taxon>
        <taxon>Magnoliopsida</taxon>
        <taxon>Ranunculales</taxon>
        <taxon>Papaveraceae</taxon>
        <taxon>Papaveroideae</taxon>
        <taxon>Papaver</taxon>
    </lineage>
</organism>
<dbReference type="Proteomes" id="UP000316621">
    <property type="component" value="Chromosome 8"/>
</dbReference>
<reference evidence="1 2" key="1">
    <citation type="journal article" date="2018" name="Science">
        <title>The opium poppy genome and morphinan production.</title>
        <authorList>
            <person name="Guo L."/>
            <person name="Winzer T."/>
            <person name="Yang X."/>
            <person name="Li Y."/>
            <person name="Ning Z."/>
            <person name="He Z."/>
            <person name="Teodor R."/>
            <person name="Lu Y."/>
            <person name="Bowser T.A."/>
            <person name="Graham I.A."/>
            <person name="Ye K."/>
        </authorList>
    </citation>
    <scope>NUCLEOTIDE SEQUENCE [LARGE SCALE GENOMIC DNA]</scope>
    <source>
        <strain evidence="2">cv. HN1</strain>
        <tissue evidence="1">Leaves</tissue>
    </source>
</reference>
<evidence type="ECO:0000313" key="1">
    <source>
        <dbReference type="EMBL" id="RZC72875.1"/>
    </source>
</evidence>
<proteinExistence type="predicted"/>
<accession>A0A4Y7KLX2</accession>
<keyword evidence="2" id="KW-1185">Reference proteome</keyword>
<protein>
    <submittedName>
        <fullName evidence="1">Uncharacterized protein</fullName>
    </submittedName>
</protein>